<feature type="coiled-coil region" evidence="1">
    <location>
        <begin position="205"/>
        <end position="254"/>
    </location>
</feature>
<evidence type="ECO:0000313" key="3">
    <source>
        <dbReference type="Proteomes" id="UP000249458"/>
    </source>
</evidence>
<feature type="coiled-coil region" evidence="1">
    <location>
        <begin position="93"/>
        <end position="127"/>
    </location>
</feature>
<reference evidence="2 3" key="1">
    <citation type="submission" date="2017-02" db="EMBL/GenBank/DDBJ databases">
        <title>Legionella quilivanii strain from human: case report and whole genome sequencing analysis.</title>
        <authorList>
            <person name="Lalancette C."/>
            <person name="Leduc J.-M."/>
            <person name="Levesque S."/>
            <person name="Fournier E."/>
            <person name="Saoud J."/>
            <person name="Faucher S.P."/>
            <person name="Bernard K."/>
            <person name="Martineau C."/>
            <person name="Longtin J."/>
        </authorList>
    </citation>
    <scope>NUCLEOTIDE SEQUENCE [LARGE SCALE GENOMIC DNA]</scope>
    <source>
        <strain evidence="2 3">ID143958</strain>
    </source>
</reference>
<accession>A0A364LLG4</accession>
<keyword evidence="1" id="KW-0175">Coiled coil</keyword>
<evidence type="ECO:0000313" key="2">
    <source>
        <dbReference type="EMBL" id="RAP37575.1"/>
    </source>
</evidence>
<proteinExistence type="predicted"/>
<dbReference type="AlphaFoldDB" id="A0A364LLG4"/>
<organism evidence="2 3">
    <name type="scientific">Legionella quinlivanii</name>
    <dbReference type="NCBI Taxonomy" id="45073"/>
    <lineage>
        <taxon>Bacteria</taxon>
        <taxon>Pseudomonadati</taxon>
        <taxon>Pseudomonadota</taxon>
        <taxon>Gammaproteobacteria</taxon>
        <taxon>Legionellales</taxon>
        <taxon>Legionellaceae</taxon>
        <taxon>Legionella</taxon>
    </lineage>
</organism>
<evidence type="ECO:0000256" key="1">
    <source>
        <dbReference type="SAM" id="Coils"/>
    </source>
</evidence>
<gene>
    <name evidence="2" type="ORF">B1207_05225</name>
</gene>
<name>A0A364LLG4_9GAMM</name>
<comment type="caution">
    <text evidence="2">The sequence shown here is derived from an EMBL/GenBank/DDBJ whole genome shotgun (WGS) entry which is preliminary data.</text>
</comment>
<protein>
    <submittedName>
        <fullName evidence="2">Uncharacterized protein</fullName>
    </submittedName>
</protein>
<feature type="coiled-coil region" evidence="1">
    <location>
        <begin position="628"/>
        <end position="657"/>
    </location>
</feature>
<dbReference type="Proteomes" id="UP000249458">
    <property type="component" value="Unassembled WGS sequence"/>
</dbReference>
<sequence length="850" mass="97288">MPGKKAPNGKPPREAIIAPADQLSEAELTRLRQLSDHQHALVGQLSQFSSKKFEIAPQLMEGVELLNELEKFLEIIPRFERGMARIESNQLTTEDQESLIRLLEAEQKKLLDEKSGMEQQLREISDDALKGSIRNTIYDIVEKIRFLQTVIVSVKKNHTTALQRTQISLLILPERINQLQKTLENIQPSFAHLQSLEKTPLTSIITAASELYANAKAELNNQRRDLGPPRAGPANQNVRKIDSWSAEIEKLMQEFLSTRDAMPTAENPQKNLIKLFNLKWQLQLKHFEIRQGIKLMADELEINKKDAEINDTQQQIPEKINRLRQTLAAIQLNQISLPQFKELERQIRSALEENEKTATLAPLGKAELQWDNRSELAPVLLEQRDTRLKALKEQNQRLDELLNNLSQTLEAEKQRLQPLQEQLILASRKQALLVQLGLTQERKNLFRNFNLLLNSDVRTLPADSFGNTMHNLLSLFRWEDPEFKVEKFINQINSETAAAKQKFNSNCPDLNIGPNSFQFNGKNYEPATIISLLIANRSFLNNLPSFKNANDDLKSLIHKGNETELLHFLEKQLHDYLIAYTKLSTAFAEGANEQTNYSQALMQLNENRPVLNSILELAGQAAEHERIIKQREQKALEEVAAAEKAEQEQQLQKLQTEAAINNTVDILSAQLKVQLNKNLLLTQQVEEILYKLTKEEQRISQKDPADPRINLLGNISQQVFAPFQNKLKDLNERIQQSTTNLSADTMENTKAELLQYVKETNQLVATIPNQVSAQLSDQELEKLSSVKQNAFLRWIDQWIIRPFYSKRSDSIFATAVEKNLSSFRDKFISQNKTDTTSETEIGDLNIPQRN</sequence>
<dbReference type="RefSeq" id="WP_112218933.1">
    <property type="nucleotide sequence ID" value="NZ_MVJN01000003.1"/>
</dbReference>
<feature type="coiled-coil region" evidence="1">
    <location>
        <begin position="340"/>
        <end position="422"/>
    </location>
</feature>
<dbReference type="EMBL" id="MVJN01000003">
    <property type="protein sequence ID" value="RAP37575.1"/>
    <property type="molecule type" value="Genomic_DNA"/>
</dbReference>